<feature type="compositionally biased region" description="Polar residues" evidence="1">
    <location>
        <begin position="66"/>
        <end position="77"/>
    </location>
</feature>
<reference evidence="3" key="1">
    <citation type="submission" date="2017-01" db="EMBL/GenBank/DDBJ databases">
        <title>Comparative genomics of anhydrobiosis in the tardigrade Hypsibius dujardini.</title>
        <authorList>
            <person name="Yoshida Y."/>
            <person name="Koutsovoulos G."/>
            <person name="Laetsch D."/>
            <person name="Stevens L."/>
            <person name="Kumar S."/>
            <person name="Horikawa D."/>
            <person name="Ishino K."/>
            <person name="Komine S."/>
            <person name="Tomita M."/>
            <person name="Blaxter M."/>
            <person name="Arakawa K."/>
        </authorList>
    </citation>
    <scope>NUCLEOTIDE SEQUENCE [LARGE SCALE GENOMIC DNA]</scope>
    <source>
        <strain evidence="3">Z151</strain>
    </source>
</reference>
<evidence type="ECO:0000313" key="3">
    <source>
        <dbReference type="Proteomes" id="UP000192578"/>
    </source>
</evidence>
<evidence type="ECO:0000313" key="2">
    <source>
        <dbReference type="EMBL" id="OQV15459.1"/>
    </source>
</evidence>
<dbReference type="Proteomes" id="UP000192578">
    <property type="component" value="Unassembled WGS sequence"/>
</dbReference>
<feature type="compositionally biased region" description="Polar residues" evidence="1">
    <location>
        <begin position="85"/>
        <end position="105"/>
    </location>
</feature>
<evidence type="ECO:0000256" key="1">
    <source>
        <dbReference type="SAM" id="MobiDB-lite"/>
    </source>
</evidence>
<keyword evidence="3" id="KW-1185">Reference proteome</keyword>
<protein>
    <submittedName>
        <fullName evidence="2">Uncharacterized protein</fullName>
    </submittedName>
</protein>
<proteinExistence type="predicted"/>
<name>A0A1W0WJV6_HYPEX</name>
<accession>A0A1W0WJV6</accession>
<dbReference type="EMBL" id="MTYJ01000088">
    <property type="protein sequence ID" value="OQV15459.1"/>
    <property type="molecule type" value="Genomic_DNA"/>
</dbReference>
<feature type="region of interest" description="Disordered" evidence="1">
    <location>
        <begin position="62"/>
        <end position="105"/>
    </location>
</feature>
<comment type="caution">
    <text evidence="2">The sequence shown here is derived from an EMBL/GenBank/DDBJ whole genome shotgun (WGS) entry which is preliminary data.</text>
</comment>
<sequence length="105" mass="11572">MLHWHTTFLGIRNADRDETAFDHRAAEFSSALVDLVLPGPKHPARDSTVNEEKRKIPAIEKADSPQIKTSPSIQNAMTAADARTVEQNTSRRWCNTGTTTSVAGQ</sequence>
<organism evidence="2 3">
    <name type="scientific">Hypsibius exemplaris</name>
    <name type="common">Freshwater tardigrade</name>
    <dbReference type="NCBI Taxonomy" id="2072580"/>
    <lineage>
        <taxon>Eukaryota</taxon>
        <taxon>Metazoa</taxon>
        <taxon>Ecdysozoa</taxon>
        <taxon>Tardigrada</taxon>
        <taxon>Eutardigrada</taxon>
        <taxon>Parachela</taxon>
        <taxon>Hypsibioidea</taxon>
        <taxon>Hypsibiidae</taxon>
        <taxon>Hypsibius</taxon>
    </lineage>
</organism>
<dbReference type="AlphaFoldDB" id="A0A1W0WJV6"/>
<gene>
    <name evidence="2" type="ORF">BV898_10334</name>
</gene>